<dbReference type="InterPro" id="IPR027806">
    <property type="entry name" value="HARBI1_dom"/>
</dbReference>
<keyword evidence="6" id="KW-0378">Hydrolase</keyword>
<feature type="domain" description="DDE Tnp4" evidence="8">
    <location>
        <begin position="160"/>
        <end position="316"/>
    </location>
</feature>
<dbReference type="PANTHER" id="PTHR22930:SF289">
    <property type="entry name" value="DDE TNP4 DOMAIN-CONTAINING PROTEIN-RELATED"/>
    <property type="match status" value="1"/>
</dbReference>
<evidence type="ECO:0000256" key="1">
    <source>
        <dbReference type="ARBA" id="ARBA00001968"/>
    </source>
</evidence>
<keyword evidence="7" id="KW-0539">Nucleus</keyword>
<accession>A0AAV2NFK7</accession>
<keyword evidence="10" id="KW-1185">Reference proteome</keyword>
<evidence type="ECO:0000259" key="8">
    <source>
        <dbReference type="Pfam" id="PF13359"/>
    </source>
</evidence>
<evidence type="ECO:0000256" key="6">
    <source>
        <dbReference type="ARBA" id="ARBA00022801"/>
    </source>
</evidence>
<sequence>MAIYMAAILLLGDEEDDAVEHNQVMRVTRRILRDVSDPFSIPDNEFRKLYRLTKDTSRVLIEELVPFMPEISRKTAIPHELQILASLNFFAAGSYQRRVGQDFLTCMSQTSLSRSLHATVNALISVMDNWICFPVTADRIQRIKQGFFRNGGFPGVIGAIDGTHVAIFPPEAEREYLFINRKLYHSLNVLVICDSNCEILAVNSAHGGRTHDARVLRSSRIFAYLQRRHREDEIDSWLLGDSAYPLQPFLLTPKLNQMEGTPGARYTDHHVRTRVAIERCFGILKGRWRCLRKERALHYRPQFAALIVNACCVLHNMAIRWGIPNDEIHLDELDVAPPIPNNDIDEERGEQTRNRVIQWYFTN</sequence>
<dbReference type="GO" id="GO:0046872">
    <property type="term" value="F:metal ion binding"/>
    <property type="evidence" value="ECO:0007669"/>
    <property type="project" value="UniProtKB-KW"/>
</dbReference>
<comment type="similarity">
    <text evidence="3">Belongs to the HARBI1 family.</text>
</comment>
<evidence type="ECO:0000256" key="2">
    <source>
        <dbReference type="ARBA" id="ARBA00004123"/>
    </source>
</evidence>
<keyword evidence="4" id="KW-0540">Nuclease</keyword>
<protein>
    <recommendedName>
        <fullName evidence="8">DDE Tnp4 domain-containing protein</fullName>
    </recommendedName>
</protein>
<evidence type="ECO:0000256" key="5">
    <source>
        <dbReference type="ARBA" id="ARBA00022723"/>
    </source>
</evidence>
<evidence type="ECO:0000313" key="10">
    <source>
        <dbReference type="Proteomes" id="UP001497644"/>
    </source>
</evidence>
<comment type="subcellular location">
    <subcellularLocation>
        <location evidence="2">Nucleus</location>
    </subcellularLocation>
</comment>
<organism evidence="9 10">
    <name type="scientific">Lasius platythorax</name>
    <dbReference type="NCBI Taxonomy" id="488582"/>
    <lineage>
        <taxon>Eukaryota</taxon>
        <taxon>Metazoa</taxon>
        <taxon>Ecdysozoa</taxon>
        <taxon>Arthropoda</taxon>
        <taxon>Hexapoda</taxon>
        <taxon>Insecta</taxon>
        <taxon>Pterygota</taxon>
        <taxon>Neoptera</taxon>
        <taxon>Endopterygota</taxon>
        <taxon>Hymenoptera</taxon>
        <taxon>Apocrita</taxon>
        <taxon>Aculeata</taxon>
        <taxon>Formicoidea</taxon>
        <taxon>Formicidae</taxon>
        <taxon>Formicinae</taxon>
        <taxon>Lasius</taxon>
        <taxon>Lasius</taxon>
    </lineage>
</organism>
<evidence type="ECO:0000256" key="3">
    <source>
        <dbReference type="ARBA" id="ARBA00006958"/>
    </source>
</evidence>
<dbReference type="GO" id="GO:0005634">
    <property type="term" value="C:nucleus"/>
    <property type="evidence" value="ECO:0007669"/>
    <property type="project" value="UniProtKB-SubCell"/>
</dbReference>
<proteinExistence type="inferred from homology"/>
<evidence type="ECO:0000313" key="9">
    <source>
        <dbReference type="EMBL" id="CAL1678254.1"/>
    </source>
</evidence>
<dbReference type="Pfam" id="PF13359">
    <property type="entry name" value="DDE_Tnp_4"/>
    <property type="match status" value="1"/>
</dbReference>
<reference evidence="9" key="1">
    <citation type="submission" date="2024-04" db="EMBL/GenBank/DDBJ databases">
        <authorList>
            <consortium name="Molecular Ecology Group"/>
        </authorList>
    </citation>
    <scope>NUCLEOTIDE SEQUENCE</scope>
</reference>
<evidence type="ECO:0000256" key="7">
    <source>
        <dbReference type="ARBA" id="ARBA00023242"/>
    </source>
</evidence>
<comment type="cofactor">
    <cofactor evidence="1">
        <name>a divalent metal cation</name>
        <dbReference type="ChEBI" id="CHEBI:60240"/>
    </cofactor>
</comment>
<gene>
    <name evidence="9" type="ORF">LPLAT_LOCUS4148</name>
</gene>
<dbReference type="InterPro" id="IPR045249">
    <property type="entry name" value="HARBI1-like"/>
</dbReference>
<dbReference type="PANTHER" id="PTHR22930">
    <property type="match status" value="1"/>
</dbReference>
<keyword evidence="5" id="KW-0479">Metal-binding</keyword>
<name>A0AAV2NFK7_9HYME</name>
<dbReference type="GO" id="GO:0004518">
    <property type="term" value="F:nuclease activity"/>
    <property type="evidence" value="ECO:0007669"/>
    <property type="project" value="UniProtKB-KW"/>
</dbReference>
<evidence type="ECO:0000256" key="4">
    <source>
        <dbReference type="ARBA" id="ARBA00022722"/>
    </source>
</evidence>
<dbReference type="Proteomes" id="UP001497644">
    <property type="component" value="Chromosome 14"/>
</dbReference>
<dbReference type="EMBL" id="OZ034837">
    <property type="protein sequence ID" value="CAL1678254.1"/>
    <property type="molecule type" value="Genomic_DNA"/>
</dbReference>
<dbReference type="GO" id="GO:0016787">
    <property type="term" value="F:hydrolase activity"/>
    <property type="evidence" value="ECO:0007669"/>
    <property type="project" value="UniProtKB-KW"/>
</dbReference>
<dbReference type="AlphaFoldDB" id="A0AAV2NFK7"/>